<gene>
    <name evidence="1" type="ORF">DSTB1V02_LOCUS8986</name>
</gene>
<keyword evidence="2" id="KW-1185">Reference proteome</keyword>
<name>A0A7R8XEN0_9CRUS</name>
<accession>A0A7R8XEN0</accession>
<dbReference type="Proteomes" id="UP000677054">
    <property type="component" value="Unassembled WGS sequence"/>
</dbReference>
<protein>
    <submittedName>
        <fullName evidence="1">Uncharacterized protein</fullName>
    </submittedName>
</protein>
<evidence type="ECO:0000313" key="1">
    <source>
        <dbReference type="EMBL" id="CAD7249187.1"/>
    </source>
</evidence>
<dbReference type="EMBL" id="LR901687">
    <property type="protein sequence ID" value="CAD7249187.1"/>
    <property type="molecule type" value="Genomic_DNA"/>
</dbReference>
<proteinExistence type="predicted"/>
<evidence type="ECO:0000313" key="2">
    <source>
        <dbReference type="Proteomes" id="UP000677054"/>
    </source>
</evidence>
<dbReference type="AlphaFoldDB" id="A0A7R8XEN0"/>
<sequence>MAVPSFQLSEQTTVFMYDSDQVISLSNLTANGNPVFLRTRFESSFSQSYPNCQTMFIDGIVHLAQMHPTWSRLRWEGSKGARRVQFLKSNISFYGEKWPQSNPECSTSSLLQLISGSDDRFCILMQGEIVGNTRGTVCKRDYEGTLMDIEGHVHEDPSNVKPPAMSFEIKSSRGNIQSEKGSDDRFCILMQGEIVGNTRGTVCKRDYEGTLMDIEGHVHEDPSNVKPPAMSFEIKSSSIIDWKRNYTICDGEVKGEIQKHNGQSDPIWIKIRFDVSTSRSFDDTKPIFIQAFLKGKKGEKQYQFLRTEFHPSQDHNLSTCNELPLEPSTIIPVTQPDKCMPPTFFMGVILYCTLILCRSGLRCCRPQMMPSPPVIHKCAESPDRVVPSMPAGVPRLPTSDPTSPLTQALGNERPGALELLSHSYFLPSLHFLEASSYSTCASSFTAGERGSATKLQTQERIMMTPEKNSPIILKAQGVVRRYTVGVN</sequence>
<organism evidence="1">
    <name type="scientific">Darwinula stevensoni</name>
    <dbReference type="NCBI Taxonomy" id="69355"/>
    <lineage>
        <taxon>Eukaryota</taxon>
        <taxon>Metazoa</taxon>
        <taxon>Ecdysozoa</taxon>
        <taxon>Arthropoda</taxon>
        <taxon>Crustacea</taxon>
        <taxon>Oligostraca</taxon>
        <taxon>Ostracoda</taxon>
        <taxon>Podocopa</taxon>
        <taxon>Podocopida</taxon>
        <taxon>Darwinulocopina</taxon>
        <taxon>Darwinuloidea</taxon>
        <taxon>Darwinulidae</taxon>
        <taxon>Darwinula</taxon>
    </lineage>
</organism>
<reference evidence="1" key="1">
    <citation type="submission" date="2020-11" db="EMBL/GenBank/DDBJ databases">
        <authorList>
            <person name="Tran Van P."/>
        </authorList>
    </citation>
    <scope>NUCLEOTIDE SEQUENCE</scope>
</reference>
<dbReference type="EMBL" id="CAJPEV010002170">
    <property type="protein sequence ID" value="CAG0895964.1"/>
    <property type="molecule type" value="Genomic_DNA"/>
</dbReference>